<evidence type="ECO:0000256" key="1">
    <source>
        <dbReference type="ARBA" id="ARBA00022857"/>
    </source>
</evidence>
<dbReference type="InterPro" id="IPR014189">
    <property type="entry name" value="Quinone_OxRdtase_PIG3"/>
</dbReference>
<dbReference type="GO" id="GO:0003960">
    <property type="term" value="F:quinone reductase (NADPH) activity"/>
    <property type="evidence" value="ECO:0007669"/>
    <property type="project" value="TreeGrafter"/>
</dbReference>
<evidence type="ECO:0000256" key="2">
    <source>
        <dbReference type="ARBA" id="ARBA00023002"/>
    </source>
</evidence>
<feature type="domain" description="Enoyl reductase (ER)" evidence="3">
    <location>
        <begin position="8"/>
        <end position="322"/>
    </location>
</feature>
<dbReference type="Proteomes" id="UP000307943">
    <property type="component" value="Unassembled WGS sequence"/>
</dbReference>
<dbReference type="InterPro" id="IPR013154">
    <property type="entry name" value="ADH-like_N"/>
</dbReference>
<dbReference type="NCBIfam" id="TIGR02824">
    <property type="entry name" value="quinone_pig3"/>
    <property type="match status" value="1"/>
</dbReference>
<sequence length="326" mass="35107">MKAILLDESAQRLYIGNTPEPVPGDDELLVSVRATALNRADLLQRRGLYPPPPGASDIIGLEMAGVVERVGSQVQGWKTGDRVCALLPGGGYAHKSVIPSGMAMAVPEHFSFEEAAAIPEVFLTAYLNLFVLCGLKAGEHVLIHAAASGVGTAAIQLAREAGAVPIATAGSGKKLEVCKSLGANYLINYNEEDFAAKVLEYTSGRGAQVILDPIGASYWEQNFRCIGPDGRWVLIGGLGGSKVEQLDITSFMAKRIKLIFSTLRSRSYADKIALTEQFVRFTADRFASGKLVPVLDKVFDWTEAMAAHEYMENNRNIGKIVLTVHS</sequence>
<dbReference type="PANTHER" id="PTHR48106:SF18">
    <property type="entry name" value="QUINONE OXIDOREDUCTASE PIG3"/>
    <property type="match status" value="1"/>
</dbReference>
<dbReference type="CDD" id="cd05276">
    <property type="entry name" value="p53_inducible_oxidoreductase"/>
    <property type="match status" value="1"/>
</dbReference>
<dbReference type="Pfam" id="PF08240">
    <property type="entry name" value="ADH_N"/>
    <property type="match status" value="1"/>
</dbReference>
<dbReference type="InterPro" id="IPR036291">
    <property type="entry name" value="NAD(P)-bd_dom_sf"/>
</dbReference>
<dbReference type="SUPFAM" id="SSF50129">
    <property type="entry name" value="GroES-like"/>
    <property type="match status" value="1"/>
</dbReference>
<reference evidence="4 5" key="1">
    <citation type="submission" date="2019-05" db="EMBL/GenBank/DDBJ databases">
        <title>We sequenced the genome of Paenibacillus hemerocallicola KCTC 33185 for further insight into its adaptation and study the phylogeny of Paenibacillus.</title>
        <authorList>
            <person name="Narsing Rao M.P."/>
        </authorList>
    </citation>
    <scope>NUCLEOTIDE SEQUENCE [LARGE SCALE GENOMIC DNA]</scope>
    <source>
        <strain evidence="4 5">KCTC 33185</strain>
    </source>
</reference>
<gene>
    <name evidence="4" type="ORF">FE784_12400</name>
</gene>
<name>A0A5C4TAQ9_9BACL</name>
<dbReference type="InterPro" id="IPR020843">
    <property type="entry name" value="ER"/>
</dbReference>
<dbReference type="Gene3D" id="3.90.180.10">
    <property type="entry name" value="Medium-chain alcohol dehydrogenases, catalytic domain"/>
    <property type="match status" value="1"/>
</dbReference>
<evidence type="ECO:0000313" key="5">
    <source>
        <dbReference type="Proteomes" id="UP000307943"/>
    </source>
</evidence>
<dbReference type="SUPFAM" id="SSF51735">
    <property type="entry name" value="NAD(P)-binding Rossmann-fold domains"/>
    <property type="match status" value="1"/>
</dbReference>
<dbReference type="Pfam" id="PF00107">
    <property type="entry name" value="ADH_zinc_N"/>
    <property type="match status" value="1"/>
</dbReference>
<dbReference type="GO" id="GO:0070402">
    <property type="term" value="F:NADPH binding"/>
    <property type="evidence" value="ECO:0007669"/>
    <property type="project" value="TreeGrafter"/>
</dbReference>
<dbReference type="InterPro" id="IPR013149">
    <property type="entry name" value="ADH-like_C"/>
</dbReference>
<dbReference type="OrthoDB" id="9787435at2"/>
<dbReference type="SMART" id="SM00829">
    <property type="entry name" value="PKS_ER"/>
    <property type="match status" value="1"/>
</dbReference>
<dbReference type="PANTHER" id="PTHR48106">
    <property type="entry name" value="QUINONE OXIDOREDUCTASE PIG3-RELATED"/>
    <property type="match status" value="1"/>
</dbReference>
<dbReference type="GO" id="GO:0048038">
    <property type="term" value="F:quinone binding"/>
    <property type="evidence" value="ECO:0007669"/>
    <property type="project" value="TreeGrafter"/>
</dbReference>
<evidence type="ECO:0000259" key="3">
    <source>
        <dbReference type="SMART" id="SM00829"/>
    </source>
</evidence>
<protein>
    <submittedName>
        <fullName evidence="4">NAD(P)H-quinone oxidoreductase</fullName>
    </submittedName>
</protein>
<proteinExistence type="predicted"/>
<dbReference type="RefSeq" id="WP_139602513.1">
    <property type="nucleotide sequence ID" value="NZ_VDCQ01000014.1"/>
</dbReference>
<evidence type="ECO:0000313" key="4">
    <source>
        <dbReference type="EMBL" id="TNJ65972.1"/>
    </source>
</evidence>
<dbReference type="InterPro" id="IPR011032">
    <property type="entry name" value="GroES-like_sf"/>
</dbReference>
<accession>A0A5C4TAQ9</accession>
<keyword evidence="5" id="KW-1185">Reference proteome</keyword>
<dbReference type="AlphaFoldDB" id="A0A5C4TAQ9"/>
<keyword evidence="2" id="KW-0560">Oxidoreductase</keyword>
<organism evidence="4 5">
    <name type="scientific">Paenibacillus hemerocallicola</name>
    <dbReference type="NCBI Taxonomy" id="1172614"/>
    <lineage>
        <taxon>Bacteria</taxon>
        <taxon>Bacillati</taxon>
        <taxon>Bacillota</taxon>
        <taxon>Bacilli</taxon>
        <taxon>Bacillales</taxon>
        <taxon>Paenibacillaceae</taxon>
        <taxon>Paenibacillus</taxon>
    </lineage>
</organism>
<comment type="caution">
    <text evidence="4">The sequence shown here is derived from an EMBL/GenBank/DDBJ whole genome shotgun (WGS) entry which is preliminary data.</text>
</comment>
<keyword evidence="1" id="KW-0521">NADP</keyword>
<dbReference type="Gene3D" id="3.40.50.720">
    <property type="entry name" value="NAD(P)-binding Rossmann-like Domain"/>
    <property type="match status" value="1"/>
</dbReference>
<dbReference type="EMBL" id="VDCQ01000014">
    <property type="protein sequence ID" value="TNJ65972.1"/>
    <property type="molecule type" value="Genomic_DNA"/>
</dbReference>